<accession>A0A4Y7SES4</accession>
<reference evidence="1 2" key="1">
    <citation type="journal article" date="2019" name="Nat. Ecol. Evol.">
        <title>Megaphylogeny resolves global patterns of mushroom evolution.</title>
        <authorList>
            <person name="Varga T."/>
            <person name="Krizsan K."/>
            <person name="Foldi C."/>
            <person name="Dima B."/>
            <person name="Sanchez-Garcia M."/>
            <person name="Sanchez-Ramirez S."/>
            <person name="Szollosi G.J."/>
            <person name="Szarkandi J.G."/>
            <person name="Papp V."/>
            <person name="Albert L."/>
            <person name="Andreopoulos W."/>
            <person name="Angelini C."/>
            <person name="Antonin V."/>
            <person name="Barry K.W."/>
            <person name="Bougher N.L."/>
            <person name="Buchanan P."/>
            <person name="Buyck B."/>
            <person name="Bense V."/>
            <person name="Catcheside P."/>
            <person name="Chovatia M."/>
            <person name="Cooper J."/>
            <person name="Damon W."/>
            <person name="Desjardin D."/>
            <person name="Finy P."/>
            <person name="Geml J."/>
            <person name="Haridas S."/>
            <person name="Hughes K."/>
            <person name="Justo A."/>
            <person name="Karasinski D."/>
            <person name="Kautmanova I."/>
            <person name="Kiss B."/>
            <person name="Kocsube S."/>
            <person name="Kotiranta H."/>
            <person name="LaButti K.M."/>
            <person name="Lechner B.E."/>
            <person name="Liimatainen K."/>
            <person name="Lipzen A."/>
            <person name="Lukacs Z."/>
            <person name="Mihaltcheva S."/>
            <person name="Morgado L.N."/>
            <person name="Niskanen T."/>
            <person name="Noordeloos M.E."/>
            <person name="Ohm R.A."/>
            <person name="Ortiz-Santana B."/>
            <person name="Ovrebo C."/>
            <person name="Racz N."/>
            <person name="Riley R."/>
            <person name="Savchenko A."/>
            <person name="Shiryaev A."/>
            <person name="Soop K."/>
            <person name="Spirin V."/>
            <person name="Szebenyi C."/>
            <person name="Tomsovsky M."/>
            <person name="Tulloss R.E."/>
            <person name="Uehling J."/>
            <person name="Grigoriev I.V."/>
            <person name="Vagvolgyi C."/>
            <person name="Papp T."/>
            <person name="Martin F.M."/>
            <person name="Miettinen O."/>
            <person name="Hibbett D.S."/>
            <person name="Nagy L.G."/>
        </authorList>
    </citation>
    <scope>NUCLEOTIDE SEQUENCE [LARGE SCALE GENOMIC DNA]</scope>
    <source>
        <strain evidence="1 2">FP101781</strain>
    </source>
</reference>
<feature type="non-terminal residue" evidence="1">
    <location>
        <position position="107"/>
    </location>
</feature>
<gene>
    <name evidence="1" type="ORF">FA13DRAFT_1589207</name>
</gene>
<feature type="non-terminal residue" evidence="1">
    <location>
        <position position="1"/>
    </location>
</feature>
<name>A0A4Y7SES4_COPMI</name>
<dbReference type="AlphaFoldDB" id="A0A4Y7SES4"/>
<keyword evidence="2" id="KW-1185">Reference proteome</keyword>
<sequence>LQFRSSIDHFTATNKDFRSWELTSKDWDAIQTVCDWLAAFKSATREMSTTKAPVLSKAVAVFQGLQDNLKSALRNIPSTVSPNVKMVFVNAHNKLAEYYSKFDDSPY</sequence>
<dbReference type="OrthoDB" id="1607513at2759"/>
<comment type="caution">
    <text evidence="1">The sequence shown here is derived from an EMBL/GenBank/DDBJ whole genome shotgun (WGS) entry which is preliminary data.</text>
</comment>
<evidence type="ECO:0000313" key="2">
    <source>
        <dbReference type="Proteomes" id="UP000298030"/>
    </source>
</evidence>
<dbReference type="InterPro" id="IPR012337">
    <property type="entry name" value="RNaseH-like_sf"/>
</dbReference>
<dbReference type="EMBL" id="QPFP01000149">
    <property type="protein sequence ID" value="TEB20233.1"/>
    <property type="molecule type" value="Genomic_DNA"/>
</dbReference>
<dbReference type="SUPFAM" id="SSF53098">
    <property type="entry name" value="Ribonuclease H-like"/>
    <property type="match status" value="1"/>
</dbReference>
<proteinExistence type="predicted"/>
<protein>
    <submittedName>
        <fullName evidence="1">Uncharacterized protein</fullName>
    </submittedName>
</protein>
<evidence type="ECO:0000313" key="1">
    <source>
        <dbReference type="EMBL" id="TEB20233.1"/>
    </source>
</evidence>
<dbReference type="Proteomes" id="UP000298030">
    <property type="component" value="Unassembled WGS sequence"/>
</dbReference>
<organism evidence="1 2">
    <name type="scientific">Coprinellus micaceus</name>
    <name type="common">Glistening ink-cap mushroom</name>
    <name type="synonym">Coprinus micaceus</name>
    <dbReference type="NCBI Taxonomy" id="71717"/>
    <lineage>
        <taxon>Eukaryota</taxon>
        <taxon>Fungi</taxon>
        <taxon>Dikarya</taxon>
        <taxon>Basidiomycota</taxon>
        <taxon>Agaricomycotina</taxon>
        <taxon>Agaricomycetes</taxon>
        <taxon>Agaricomycetidae</taxon>
        <taxon>Agaricales</taxon>
        <taxon>Agaricineae</taxon>
        <taxon>Psathyrellaceae</taxon>
        <taxon>Coprinellus</taxon>
    </lineage>
</organism>